<keyword evidence="1" id="KW-0812">Transmembrane</keyword>
<comment type="caution">
    <text evidence="2">The sequence shown here is derived from an EMBL/GenBank/DDBJ whole genome shotgun (WGS) entry which is preliminary data.</text>
</comment>
<keyword evidence="1" id="KW-1133">Transmembrane helix</keyword>
<evidence type="ECO:0000256" key="1">
    <source>
        <dbReference type="SAM" id="Phobius"/>
    </source>
</evidence>
<feature type="transmembrane region" description="Helical" evidence="1">
    <location>
        <begin position="85"/>
        <end position="103"/>
    </location>
</feature>
<sequence>MNLYNILKQAHSGFRYIVFFLIVIAIIRAVADWLGKKSYTEGNRKWNLFTLISAHVQLLLGLVLYFLSPFVQFTSQTMKNAETRYWTMEHVVMMILAIVLITIGHSKSKKIVLPEGKHKTIAIFYGMALLVIIVAIVQSGRPLFGVSH</sequence>
<feature type="transmembrane region" description="Helical" evidence="1">
    <location>
        <begin position="13"/>
        <end position="34"/>
    </location>
</feature>
<evidence type="ECO:0000313" key="2">
    <source>
        <dbReference type="EMBL" id="GAA4332890.1"/>
    </source>
</evidence>
<evidence type="ECO:0000313" key="3">
    <source>
        <dbReference type="Proteomes" id="UP001500582"/>
    </source>
</evidence>
<dbReference type="RefSeq" id="WP_345212884.1">
    <property type="nucleotide sequence ID" value="NZ_BAABFT010000012.1"/>
</dbReference>
<keyword evidence="1" id="KW-0472">Membrane</keyword>
<proteinExistence type="predicted"/>
<accession>A0ABP8H1B6</accession>
<dbReference type="Proteomes" id="UP001500582">
    <property type="component" value="Unassembled WGS sequence"/>
</dbReference>
<name>A0ABP8H1B6_9SPHI</name>
<organism evidence="2 3">
    <name type="scientific">Mucilaginibacter gynuensis</name>
    <dbReference type="NCBI Taxonomy" id="1302236"/>
    <lineage>
        <taxon>Bacteria</taxon>
        <taxon>Pseudomonadati</taxon>
        <taxon>Bacteroidota</taxon>
        <taxon>Sphingobacteriia</taxon>
        <taxon>Sphingobacteriales</taxon>
        <taxon>Sphingobacteriaceae</taxon>
        <taxon>Mucilaginibacter</taxon>
    </lineage>
</organism>
<protein>
    <submittedName>
        <fullName evidence="2">Cytochrome B</fullName>
    </submittedName>
</protein>
<keyword evidence="3" id="KW-1185">Reference proteome</keyword>
<reference evidence="3" key="1">
    <citation type="journal article" date="2019" name="Int. J. Syst. Evol. Microbiol.">
        <title>The Global Catalogue of Microorganisms (GCM) 10K type strain sequencing project: providing services to taxonomists for standard genome sequencing and annotation.</title>
        <authorList>
            <consortium name="The Broad Institute Genomics Platform"/>
            <consortium name="The Broad Institute Genome Sequencing Center for Infectious Disease"/>
            <person name="Wu L."/>
            <person name="Ma J."/>
        </authorList>
    </citation>
    <scope>NUCLEOTIDE SEQUENCE [LARGE SCALE GENOMIC DNA]</scope>
    <source>
        <strain evidence="3">JCM 17705</strain>
    </source>
</reference>
<feature type="transmembrane region" description="Helical" evidence="1">
    <location>
        <begin position="46"/>
        <end position="65"/>
    </location>
</feature>
<gene>
    <name evidence="2" type="ORF">GCM10023149_39410</name>
</gene>
<feature type="transmembrane region" description="Helical" evidence="1">
    <location>
        <begin position="123"/>
        <end position="144"/>
    </location>
</feature>
<dbReference type="EMBL" id="BAABFT010000012">
    <property type="protein sequence ID" value="GAA4332890.1"/>
    <property type="molecule type" value="Genomic_DNA"/>
</dbReference>